<protein>
    <submittedName>
        <fullName evidence="1">Uncharacterized protein</fullName>
    </submittedName>
</protein>
<dbReference type="EMBL" id="KN671583">
    <property type="protein sequence ID" value="KHM99701.1"/>
    <property type="molecule type" value="Genomic_DNA"/>
</dbReference>
<reference evidence="1" key="1">
    <citation type="submission" date="2014-07" db="EMBL/GenBank/DDBJ databases">
        <title>Identification of a novel salt tolerance gene in wild soybean by whole-genome sequencing.</title>
        <authorList>
            <person name="Lam H.-M."/>
            <person name="Qi X."/>
            <person name="Li M.-W."/>
            <person name="Liu X."/>
            <person name="Xie M."/>
            <person name="Ni M."/>
            <person name="Xu X."/>
        </authorList>
    </citation>
    <scope>NUCLEOTIDE SEQUENCE [LARGE SCALE GENOMIC DNA]</scope>
    <source>
        <tissue evidence="1">Root</tissue>
    </source>
</reference>
<dbReference type="InterPro" id="IPR012340">
    <property type="entry name" value="NA-bd_OB-fold"/>
</dbReference>
<gene>
    <name evidence="1" type="ORF">glysoja_044575</name>
</gene>
<evidence type="ECO:0000313" key="1">
    <source>
        <dbReference type="EMBL" id="KHM99701.1"/>
    </source>
</evidence>
<name>A0A0B2NW44_GLYSO</name>
<dbReference type="AlphaFoldDB" id="A0A0B2NW44"/>
<organism evidence="1">
    <name type="scientific">Glycine soja</name>
    <name type="common">Wild soybean</name>
    <dbReference type="NCBI Taxonomy" id="3848"/>
    <lineage>
        <taxon>Eukaryota</taxon>
        <taxon>Viridiplantae</taxon>
        <taxon>Streptophyta</taxon>
        <taxon>Embryophyta</taxon>
        <taxon>Tracheophyta</taxon>
        <taxon>Spermatophyta</taxon>
        <taxon>Magnoliopsida</taxon>
        <taxon>eudicotyledons</taxon>
        <taxon>Gunneridae</taxon>
        <taxon>Pentapetalae</taxon>
        <taxon>rosids</taxon>
        <taxon>fabids</taxon>
        <taxon>Fabales</taxon>
        <taxon>Fabaceae</taxon>
        <taxon>Papilionoideae</taxon>
        <taxon>50 kb inversion clade</taxon>
        <taxon>NPAAA clade</taxon>
        <taxon>indigoferoid/millettioid clade</taxon>
        <taxon>Phaseoleae</taxon>
        <taxon>Glycine</taxon>
        <taxon>Glycine subgen. Soja</taxon>
    </lineage>
</organism>
<sequence>MVRVVHLWMVSDISTNKQTSSIKIPFYMETMLVDSKIKYIFKIVFMEQELCSMLNVKRQRSWQQGLSQIIDSTALSMLEDFLHNTARKTIGGLKDCFEDTCFAVFGTVKHVVDDEEWCYTACTCNKTVYPDSKMFFAKME</sequence>
<accession>A0A0B2NW44</accession>
<proteinExistence type="predicted"/>
<dbReference type="Proteomes" id="UP000053555">
    <property type="component" value="Unassembled WGS sequence"/>
</dbReference>
<dbReference type="Gene3D" id="2.40.50.140">
    <property type="entry name" value="Nucleic acid-binding proteins"/>
    <property type="match status" value="1"/>
</dbReference>